<feature type="domain" description="C2H2-type" evidence="2">
    <location>
        <begin position="67"/>
        <end position="90"/>
    </location>
</feature>
<evidence type="ECO:0000313" key="4">
    <source>
        <dbReference type="Proteomes" id="UP000499080"/>
    </source>
</evidence>
<evidence type="ECO:0000259" key="2">
    <source>
        <dbReference type="PROSITE" id="PS00028"/>
    </source>
</evidence>
<comment type="caution">
    <text evidence="3">The sequence shown here is derived from an EMBL/GenBank/DDBJ whole genome shotgun (WGS) entry which is preliminary data.</text>
</comment>
<dbReference type="InterPro" id="IPR013087">
    <property type="entry name" value="Znf_C2H2_type"/>
</dbReference>
<proteinExistence type="predicted"/>
<protein>
    <recommendedName>
        <fullName evidence="2">C2H2-type domain-containing protein</fullName>
    </recommendedName>
</protein>
<dbReference type="Proteomes" id="UP000499080">
    <property type="component" value="Unassembled WGS sequence"/>
</dbReference>
<organism evidence="3 4">
    <name type="scientific">Araneus ventricosus</name>
    <name type="common">Orbweaver spider</name>
    <name type="synonym">Epeira ventricosa</name>
    <dbReference type="NCBI Taxonomy" id="182803"/>
    <lineage>
        <taxon>Eukaryota</taxon>
        <taxon>Metazoa</taxon>
        <taxon>Ecdysozoa</taxon>
        <taxon>Arthropoda</taxon>
        <taxon>Chelicerata</taxon>
        <taxon>Arachnida</taxon>
        <taxon>Araneae</taxon>
        <taxon>Araneomorphae</taxon>
        <taxon>Entelegynae</taxon>
        <taxon>Araneoidea</taxon>
        <taxon>Araneidae</taxon>
        <taxon>Araneus</taxon>
    </lineage>
</organism>
<dbReference type="AlphaFoldDB" id="A0A4Y2QXC8"/>
<dbReference type="OrthoDB" id="8197512at2759"/>
<accession>A0A4Y2QXC8</accession>
<reference evidence="3 4" key="1">
    <citation type="journal article" date="2019" name="Sci. Rep.">
        <title>Orb-weaving spider Araneus ventricosus genome elucidates the spidroin gene catalogue.</title>
        <authorList>
            <person name="Kono N."/>
            <person name="Nakamura H."/>
            <person name="Ohtoshi R."/>
            <person name="Moran D.A.P."/>
            <person name="Shinohara A."/>
            <person name="Yoshida Y."/>
            <person name="Fujiwara M."/>
            <person name="Mori M."/>
            <person name="Tomita M."/>
            <person name="Arakawa K."/>
        </authorList>
    </citation>
    <scope>NUCLEOTIDE SEQUENCE [LARGE SCALE GENOMIC DNA]</scope>
</reference>
<sequence length="251" mass="27113">MAKAYYPLPEGPALPNRWFPYAATNNTSIRGSSADRTAPTYVATGGPSSGPDGDPVGGDSQTASAGCRCPECPRVFSTLRGLGVHLRSKHPDSFHAERLELLETSGKARWSKQEIERLGVAEATVRFQHPHATNINQLLLNVFPGRTLESIKGRRRDATYKTLVNIELAKLRAASVAPQRQGVSTSQDGLSASCSVITPDLGTSTNERIPVVQDEAVGVNVNETDFAVPFGDDTIIYNRAFEYLETLNGIT</sequence>
<dbReference type="EMBL" id="BGPR01015038">
    <property type="protein sequence ID" value="GBN67769.1"/>
    <property type="molecule type" value="Genomic_DNA"/>
</dbReference>
<gene>
    <name evidence="3" type="ORF">AVEN_100167_1</name>
</gene>
<evidence type="ECO:0000313" key="3">
    <source>
        <dbReference type="EMBL" id="GBN67769.1"/>
    </source>
</evidence>
<feature type="compositionally biased region" description="Low complexity" evidence="1">
    <location>
        <begin position="45"/>
        <end position="60"/>
    </location>
</feature>
<keyword evidence="4" id="KW-1185">Reference proteome</keyword>
<dbReference type="Gene3D" id="3.30.160.60">
    <property type="entry name" value="Classic Zinc Finger"/>
    <property type="match status" value="1"/>
</dbReference>
<name>A0A4Y2QXC8_ARAVE</name>
<dbReference type="PROSITE" id="PS00028">
    <property type="entry name" value="ZINC_FINGER_C2H2_1"/>
    <property type="match status" value="1"/>
</dbReference>
<evidence type="ECO:0000256" key="1">
    <source>
        <dbReference type="SAM" id="MobiDB-lite"/>
    </source>
</evidence>
<feature type="region of interest" description="Disordered" evidence="1">
    <location>
        <begin position="28"/>
        <end position="64"/>
    </location>
</feature>